<protein>
    <submittedName>
        <fullName evidence="2">Uncharacterized protein</fullName>
    </submittedName>
</protein>
<evidence type="ECO:0000313" key="2">
    <source>
        <dbReference type="EMBL" id="OAT11317.1"/>
    </source>
</evidence>
<dbReference type="AlphaFoldDB" id="A0A179UW50"/>
<organism evidence="2 3">
    <name type="scientific">Blastomyces gilchristii (strain SLH14081)</name>
    <name type="common">Blastomyces dermatitidis</name>
    <dbReference type="NCBI Taxonomy" id="559298"/>
    <lineage>
        <taxon>Eukaryota</taxon>
        <taxon>Fungi</taxon>
        <taxon>Dikarya</taxon>
        <taxon>Ascomycota</taxon>
        <taxon>Pezizomycotina</taxon>
        <taxon>Eurotiomycetes</taxon>
        <taxon>Eurotiomycetidae</taxon>
        <taxon>Onygenales</taxon>
        <taxon>Ajellomycetaceae</taxon>
        <taxon>Blastomyces</taxon>
    </lineage>
</organism>
<dbReference type="KEGG" id="bgh:BDBG_06831"/>
<evidence type="ECO:0000256" key="1">
    <source>
        <dbReference type="SAM" id="MobiDB-lite"/>
    </source>
</evidence>
<name>A0A179UW50_BLAGS</name>
<evidence type="ECO:0000313" key="3">
    <source>
        <dbReference type="Proteomes" id="UP000002038"/>
    </source>
</evidence>
<sequence>MLSSSFADKATVPGIKLSSESSLNDHTESYITVLVGRGGSVATAVGGAGDGLDADKPAGRRDDTPLQGAATTTAAARDAGEGEDVAMEVVLLQLIDTIISVFNLAFLTVMEAAAAP</sequence>
<dbReference type="EMBL" id="GG657463">
    <property type="protein sequence ID" value="OAT11317.1"/>
    <property type="molecule type" value="Genomic_DNA"/>
</dbReference>
<keyword evidence="3" id="KW-1185">Reference proteome</keyword>
<dbReference type="GeneID" id="8509008"/>
<dbReference type="OrthoDB" id="4190898at2759"/>
<reference evidence="3" key="1">
    <citation type="journal article" date="2015" name="PLoS Genet.">
        <title>The dynamic genome and transcriptome of the human fungal pathogen Blastomyces and close relative Emmonsia.</title>
        <authorList>
            <person name="Munoz J.F."/>
            <person name="Gauthier G.M."/>
            <person name="Desjardins C.A."/>
            <person name="Gallo J.E."/>
            <person name="Holder J."/>
            <person name="Sullivan T.D."/>
            <person name="Marty A.J."/>
            <person name="Carmen J.C."/>
            <person name="Chen Z."/>
            <person name="Ding L."/>
            <person name="Gujja S."/>
            <person name="Magrini V."/>
            <person name="Misas E."/>
            <person name="Mitreva M."/>
            <person name="Priest M."/>
            <person name="Saif S."/>
            <person name="Whiston E.A."/>
            <person name="Young S."/>
            <person name="Zeng Q."/>
            <person name="Goldman W.E."/>
            <person name="Mardis E.R."/>
            <person name="Taylor J.W."/>
            <person name="McEwen J.G."/>
            <person name="Clay O.K."/>
            <person name="Klein B.S."/>
            <person name="Cuomo C.A."/>
        </authorList>
    </citation>
    <scope>NUCLEOTIDE SEQUENCE [LARGE SCALE GENOMIC DNA]</scope>
    <source>
        <strain evidence="3">SLH14081</strain>
    </source>
</reference>
<feature type="region of interest" description="Disordered" evidence="1">
    <location>
        <begin position="46"/>
        <end position="80"/>
    </location>
</feature>
<gene>
    <name evidence="2" type="ORF">BDBG_06831</name>
</gene>
<feature type="compositionally biased region" description="Basic and acidic residues" evidence="1">
    <location>
        <begin position="53"/>
        <end position="64"/>
    </location>
</feature>
<dbReference type="VEuPathDB" id="FungiDB:BDBG_06831"/>
<proteinExistence type="predicted"/>
<accession>A0A179UW50</accession>
<dbReference type="Proteomes" id="UP000002038">
    <property type="component" value="Unassembled WGS sequence"/>
</dbReference>
<dbReference type="RefSeq" id="XP_031579780.1">
    <property type="nucleotide sequence ID" value="XM_031722791.1"/>
</dbReference>